<evidence type="ECO:0000256" key="1">
    <source>
        <dbReference type="SAM" id="MobiDB-lite"/>
    </source>
</evidence>
<evidence type="ECO:0000256" key="2">
    <source>
        <dbReference type="SAM" id="SignalP"/>
    </source>
</evidence>
<accession>A0A811UGT9</accession>
<reference evidence="3" key="1">
    <citation type="submission" date="2020-11" db="EMBL/GenBank/DDBJ databases">
        <authorList>
            <person name="Whitehead M."/>
        </authorList>
    </citation>
    <scope>NUCLEOTIDE SEQUENCE</scope>
    <source>
        <strain evidence="3">EGII</strain>
    </source>
</reference>
<keyword evidence="2" id="KW-0732">Signal</keyword>
<evidence type="ECO:0000313" key="3">
    <source>
        <dbReference type="EMBL" id="CAD6996815.1"/>
    </source>
</evidence>
<dbReference type="AlphaFoldDB" id="A0A811UGT9"/>
<feature type="region of interest" description="Disordered" evidence="1">
    <location>
        <begin position="28"/>
        <end position="75"/>
    </location>
</feature>
<name>A0A811UGT9_CERCA</name>
<feature type="chain" id="PRO_5032984483" evidence="2">
    <location>
        <begin position="25"/>
        <end position="95"/>
    </location>
</feature>
<proteinExistence type="predicted"/>
<protein>
    <submittedName>
        <fullName evidence="3">(Mediterranean fruit fly) hypothetical protein</fullName>
    </submittedName>
</protein>
<dbReference type="Proteomes" id="UP000606786">
    <property type="component" value="Unassembled WGS sequence"/>
</dbReference>
<dbReference type="EMBL" id="CAJHJT010000012">
    <property type="protein sequence ID" value="CAD6996815.1"/>
    <property type="molecule type" value="Genomic_DNA"/>
</dbReference>
<evidence type="ECO:0000313" key="4">
    <source>
        <dbReference type="Proteomes" id="UP000606786"/>
    </source>
</evidence>
<organism evidence="3 4">
    <name type="scientific">Ceratitis capitata</name>
    <name type="common">Mediterranean fruit fly</name>
    <name type="synonym">Tephritis capitata</name>
    <dbReference type="NCBI Taxonomy" id="7213"/>
    <lineage>
        <taxon>Eukaryota</taxon>
        <taxon>Metazoa</taxon>
        <taxon>Ecdysozoa</taxon>
        <taxon>Arthropoda</taxon>
        <taxon>Hexapoda</taxon>
        <taxon>Insecta</taxon>
        <taxon>Pterygota</taxon>
        <taxon>Neoptera</taxon>
        <taxon>Endopterygota</taxon>
        <taxon>Diptera</taxon>
        <taxon>Brachycera</taxon>
        <taxon>Muscomorpha</taxon>
        <taxon>Tephritoidea</taxon>
        <taxon>Tephritidae</taxon>
        <taxon>Ceratitis</taxon>
        <taxon>Ceratitis</taxon>
    </lineage>
</organism>
<keyword evidence="4" id="KW-1185">Reference proteome</keyword>
<feature type="signal peptide" evidence="2">
    <location>
        <begin position="1"/>
        <end position="24"/>
    </location>
</feature>
<comment type="caution">
    <text evidence="3">The sequence shown here is derived from an EMBL/GenBank/DDBJ whole genome shotgun (WGS) entry which is preliminary data.</text>
</comment>
<sequence>MKLLRLLWVSVLVVTITTRYTAVAQTTAAASGSATTAAPSGSATTAPGSATTAPGSATSAPNAATTAAPNSNSGLMRLGRSQGCVQWWLGNDFGK</sequence>
<gene>
    <name evidence="3" type="ORF">CCAP1982_LOCUS5488</name>
</gene>
<feature type="compositionally biased region" description="Low complexity" evidence="1">
    <location>
        <begin position="28"/>
        <end position="74"/>
    </location>
</feature>